<comment type="caution">
    <text evidence="1">The sequence shown here is derived from an EMBL/GenBank/DDBJ whole genome shotgun (WGS) entry which is preliminary data.</text>
</comment>
<dbReference type="SUPFAM" id="SSF50729">
    <property type="entry name" value="PH domain-like"/>
    <property type="match status" value="1"/>
</dbReference>
<reference evidence="1 2" key="1">
    <citation type="submission" date="2023-05" db="EMBL/GenBank/DDBJ databases">
        <title>B98-5 Cell Line De Novo Hybrid Assembly: An Optical Mapping Approach.</title>
        <authorList>
            <person name="Kananen K."/>
            <person name="Auerbach J.A."/>
            <person name="Kautto E."/>
            <person name="Blachly J.S."/>
        </authorList>
    </citation>
    <scope>NUCLEOTIDE SEQUENCE [LARGE SCALE GENOMIC DNA]</scope>
    <source>
        <strain evidence="1">B95-8</strain>
        <tissue evidence="1">Cell line</tissue>
    </source>
</reference>
<name>A0ABQ9U0W7_SAGOE</name>
<dbReference type="PANTHER" id="PTHR11202:SF18">
    <property type="entry name" value="SPROUTY-RELATED, EVH1 DOMAIN-CONTAINING PROTEIN 1"/>
    <property type="match status" value="1"/>
</dbReference>
<dbReference type="PANTHER" id="PTHR11202">
    <property type="entry name" value="SPROUTY-RELATED, EVH1 DOMAIN-CONTAINING PROTEIN FAMILY MEMBER"/>
    <property type="match status" value="1"/>
</dbReference>
<evidence type="ECO:0000313" key="1">
    <source>
        <dbReference type="EMBL" id="KAK2090704.1"/>
    </source>
</evidence>
<dbReference type="EMBL" id="JASSZA010000017">
    <property type="protein sequence ID" value="KAK2090704.1"/>
    <property type="molecule type" value="Genomic_DNA"/>
</dbReference>
<proteinExistence type="predicted"/>
<dbReference type="Proteomes" id="UP001266305">
    <property type="component" value="Unassembled WGS sequence"/>
</dbReference>
<protein>
    <submittedName>
        <fullName evidence="1">Sprouty-, EVH1 domain-containing protein 1</fullName>
    </submittedName>
</protein>
<keyword evidence="2" id="KW-1185">Reference proteome</keyword>
<dbReference type="InterPro" id="IPR011993">
    <property type="entry name" value="PH-like_dom_sf"/>
</dbReference>
<dbReference type="Gene3D" id="2.30.29.30">
    <property type="entry name" value="Pleckstrin-homology domain (PH domain)/Phosphotyrosine-binding domain (PTB)"/>
    <property type="match status" value="2"/>
</dbReference>
<evidence type="ECO:0000313" key="2">
    <source>
        <dbReference type="Proteomes" id="UP001266305"/>
    </source>
</evidence>
<organism evidence="1 2">
    <name type="scientific">Saguinus oedipus</name>
    <name type="common">Cotton-top tamarin</name>
    <name type="synonym">Oedipomidas oedipus</name>
    <dbReference type="NCBI Taxonomy" id="9490"/>
    <lineage>
        <taxon>Eukaryota</taxon>
        <taxon>Metazoa</taxon>
        <taxon>Chordata</taxon>
        <taxon>Craniata</taxon>
        <taxon>Vertebrata</taxon>
        <taxon>Euteleostomi</taxon>
        <taxon>Mammalia</taxon>
        <taxon>Eutheria</taxon>
        <taxon>Euarchontoglires</taxon>
        <taxon>Primates</taxon>
        <taxon>Haplorrhini</taxon>
        <taxon>Platyrrhini</taxon>
        <taxon>Cebidae</taxon>
        <taxon>Callitrichinae</taxon>
        <taxon>Saguinus</taxon>
    </lineage>
</organism>
<accession>A0ABQ9U0W7</accession>
<sequence length="127" mass="14071">MSEETATSDNDNSHARVRAVVMTRDDSSGGWLPLGGSGLSSVTVFKVPHREENDCADFFTRGERLRDKMVIDDKKFGLTFQSPADAGAFDGGIRRAIEDISQGRPNQKMKLKGQVTYKQLKRILPVL</sequence>
<gene>
    <name evidence="1" type="primary">SPRED1</name>
    <name evidence="1" type="ORF">P7K49_031961</name>
</gene>